<evidence type="ECO:0000313" key="4">
    <source>
        <dbReference type="Proteomes" id="UP000626244"/>
    </source>
</evidence>
<gene>
    <name evidence="3" type="ORF">GCM10007380_29570</name>
</gene>
<keyword evidence="4" id="KW-1185">Reference proteome</keyword>
<dbReference type="InterPro" id="IPR025436">
    <property type="entry name" value="DUF4179"/>
</dbReference>
<dbReference type="Pfam" id="PF13786">
    <property type="entry name" value="DUF4179"/>
    <property type="match status" value="1"/>
</dbReference>
<name>A0A8J3AJK5_9BACI</name>
<dbReference type="RefSeq" id="WP_087999624.1">
    <property type="nucleotide sequence ID" value="NZ_BMHB01000001.1"/>
</dbReference>
<organism evidence="3 4">
    <name type="scientific">Gottfriedia solisilvae</name>
    <dbReference type="NCBI Taxonomy" id="1516104"/>
    <lineage>
        <taxon>Bacteria</taxon>
        <taxon>Bacillati</taxon>
        <taxon>Bacillota</taxon>
        <taxon>Bacilli</taxon>
        <taxon>Bacillales</taxon>
        <taxon>Bacillaceae</taxon>
        <taxon>Gottfriedia</taxon>
    </lineage>
</organism>
<dbReference type="AlphaFoldDB" id="A0A8J3AJK5"/>
<dbReference type="OrthoDB" id="2293641at2"/>
<proteinExistence type="predicted"/>
<feature type="domain" description="DUF4179" evidence="2">
    <location>
        <begin position="45"/>
        <end position="130"/>
    </location>
</feature>
<comment type="caution">
    <text evidence="3">The sequence shown here is derived from an EMBL/GenBank/DDBJ whole genome shotgun (WGS) entry which is preliminary data.</text>
</comment>
<accession>A0A8J3AJK5</accession>
<feature type="transmembrane region" description="Helical" evidence="1">
    <location>
        <begin position="47"/>
        <end position="65"/>
    </location>
</feature>
<sequence length="458" mass="51200">MNKEWFNEQLADIEVPKEEVFAAIHRGIALGKDEIKKTKKKFQPKKMAYIATIAASLLFVSGFVFQPVTAVLASVPIIGSIYENFHSDIGKKLESNGLVGKLNEKASDHGIDVTVTSAYYDGNNIGITFKADGKGISENLTNSAGSEAGYSLQQFDGVEQKQWSGTREPLMKKGEEYIGAVTLEYPLKTLPTKINLPLTFTYIGGKKGNWSFQVPVQQILAEEITSNAKSSSQDGTYSLKMQSIIKGKATTIINYQTKVIDESDTLTIRVYDDHGEKLNLEQVDQQRATFKSEIDKKANYLMIYPEFSKNEDDTIKSINVLPQNIVSKRFGYSMNIDNVQKKNQHFIVDYTLKNINTSDIRKDILQNFADQIKLVKTKDTNGLTGQALYQNLKADSILYAKKASVVDEESLHYQSTFPIEHVKGFNENDYSIMVPFGILGLNSPPVKLDPIKVSLKNE</sequence>
<protein>
    <recommendedName>
        <fullName evidence="2">DUF4179 domain-containing protein</fullName>
    </recommendedName>
</protein>
<evidence type="ECO:0000256" key="1">
    <source>
        <dbReference type="SAM" id="Phobius"/>
    </source>
</evidence>
<evidence type="ECO:0000259" key="2">
    <source>
        <dbReference type="Pfam" id="PF13786"/>
    </source>
</evidence>
<keyword evidence="1" id="KW-0472">Membrane</keyword>
<dbReference type="Gene3D" id="2.60.40.1630">
    <property type="entry name" value="bacillus anthracis domain"/>
    <property type="match status" value="1"/>
</dbReference>
<dbReference type="Proteomes" id="UP000626244">
    <property type="component" value="Unassembled WGS sequence"/>
</dbReference>
<keyword evidence="1" id="KW-1133">Transmembrane helix</keyword>
<reference evidence="4" key="1">
    <citation type="journal article" date="2019" name="Int. J. Syst. Evol. Microbiol.">
        <title>The Global Catalogue of Microorganisms (GCM) 10K type strain sequencing project: providing services to taxonomists for standard genome sequencing and annotation.</title>
        <authorList>
            <consortium name="The Broad Institute Genomics Platform"/>
            <consortium name="The Broad Institute Genome Sequencing Center for Infectious Disease"/>
            <person name="Wu L."/>
            <person name="Ma J."/>
        </authorList>
    </citation>
    <scope>NUCLEOTIDE SEQUENCE [LARGE SCALE GENOMIC DNA]</scope>
    <source>
        <strain evidence="4">CGMCC 1.14993</strain>
    </source>
</reference>
<keyword evidence="1" id="KW-0812">Transmembrane</keyword>
<dbReference type="EMBL" id="BMHB01000001">
    <property type="protein sequence ID" value="GGI15747.1"/>
    <property type="molecule type" value="Genomic_DNA"/>
</dbReference>
<evidence type="ECO:0000313" key="3">
    <source>
        <dbReference type="EMBL" id="GGI15747.1"/>
    </source>
</evidence>